<name>A0A3E0W3Z9_9MICO</name>
<dbReference type="PRINTS" id="PR00069">
    <property type="entry name" value="ALDKETRDTASE"/>
</dbReference>
<dbReference type="InterPro" id="IPR036812">
    <property type="entry name" value="NAD(P)_OxRdtase_dom_sf"/>
</dbReference>
<accession>A0A3E0W3Z9</accession>
<dbReference type="InterPro" id="IPR020471">
    <property type="entry name" value="AKR"/>
</dbReference>
<dbReference type="Proteomes" id="UP000256541">
    <property type="component" value="Unassembled WGS sequence"/>
</dbReference>
<dbReference type="PANTHER" id="PTHR43638:SF3">
    <property type="entry name" value="ALDEHYDE REDUCTASE"/>
    <property type="match status" value="1"/>
</dbReference>
<proteinExistence type="predicted"/>
<dbReference type="AlphaFoldDB" id="A0A3E0W3Z9"/>
<protein>
    <submittedName>
        <fullName evidence="2">Oxidoreductase</fullName>
    </submittedName>
</protein>
<dbReference type="Pfam" id="PF00248">
    <property type="entry name" value="Aldo_ket_red"/>
    <property type="match status" value="1"/>
</dbReference>
<evidence type="ECO:0000313" key="3">
    <source>
        <dbReference type="Proteomes" id="UP000256541"/>
    </source>
</evidence>
<dbReference type="Gene3D" id="3.20.20.100">
    <property type="entry name" value="NADP-dependent oxidoreductase domain"/>
    <property type="match status" value="1"/>
</dbReference>
<gene>
    <name evidence="2" type="ORF">B7R22_01830</name>
</gene>
<organism evidence="2 3">
    <name type="scientific">Subtercola boreus</name>
    <dbReference type="NCBI Taxonomy" id="120213"/>
    <lineage>
        <taxon>Bacteria</taxon>
        <taxon>Bacillati</taxon>
        <taxon>Actinomycetota</taxon>
        <taxon>Actinomycetes</taxon>
        <taxon>Micrococcales</taxon>
        <taxon>Microbacteriaceae</taxon>
        <taxon>Subtercola</taxon>
    </lineage>
</organism>
<dbReference type="PANTHER" id="PTHR43638">
    <property type="entry name" value="OXIDOREDUCTASE, ALDO/KETO REDUCTASE FAMILY PROTEIN"/>
    <property type="match status" value="1"/>
</dbReference>
<dbReference type="EMBL" id="NBXB01000006">
    <property type="protein sequence ID" value="RFA17052.1"/>
    <property type="molecule type" value="Genomic_DNA"/>
</dbReference>
<dbReference type="SUPFAM" id="SSF51430">
    <property type="entry name" value="NAD(P)-linked oxidoreductase"/>
    <property type="match status" value="1"/>
</dbReference>
<reference evidence="2 3" key="1">
    <citation type="submission" date="2017-04" db="EMBL/GenBank/DDBJ databases">
        <title>Comparative genome analysis of Subtercola boreus.</title>
        <authorList>
            <person name="Cho Y.-J."/>
            <person name="Cho A."/>
            <person name="Kim O.-S."/>
            <person name="Lee J.-I."/>
        </authorList>
    </citation>
    <scope>NUCLEOTIDE SEQUENCE [LARGE SCALE GENOMIC DNA]</scope>
    <source>
        <strain evidence="2 3">P27479</strain>
    </source>
</reference>
<comment type="caution">
    <text evidence="2">The sequence shown here is derived from an EMBL/GenBank/DDBJ whole genome shotgun (WGS) entry which is preliminary data.</text>
</comment>
<sequence length="279" mass="29736">MLTARSVDGMITFPNGIRVPSLGQGTWNMGDSSAGRAAELDAIRTGIDLGLTVIDTAEMYGNGRSEELVGEAIEGHRDEVFLVSKVLPSNASAKGTGEACHASLRRLDTDRLDLYLLHWRGRYPLDETVAAFETLVADGSIGAWGVSNLDTAEVAELPPGCQTDQVLYNLTRRGPEFDLLPWAASAGMPVMAYSPVEQGRLIGDPALAAIARQLGATPAQVALAWTLRSGSVLAIPKASTAEHVRENAAARDIHLTEADVERLDRAFPPPTGPVPLEML</sequence>
<dbReference type="CDD" id="cd19138">
    <property type="entry name" value="AKR_YeaE"/>
    <property type="match status" value="1"/>
</dbReference>
<dbReference type="OrthoDB" id="9768793at2"/>
<feature type="domain" description="NADP-dependent oxidoreductase" evidence="1">
    <location>
        <begin position="22"/>
        <end position="265"/>
    </location>
</feature>
<evidence type="ECO:0000313" key="2">
    <source>
        <dbReference type="EMBL" id="RFA17052.1"/>
    </source>
</evidence>
<evidence type="ECO:0000259" key="1">
    <source>
        <dbReference type="Pfam" id="PF00248"/>
    </source>
</evidence>
<dbReference type="GO" id="GO:0016491">
    <property type="term" value="F:oxidoreductase activity"/>
    <property type="evidence" value="ECO:0007669"/>
    <property type="project" value="InterPro"/>
</dbReference>
<dbReference type="InterPro" id="IPR023210">
    <property type="entry name" value="NADP_OxRdtase_dom"/>
</dbReference>